<evidence type="ECO:0000259" key="6">
    <source>
        <dbReference type="Pfam" id="PF23186"/>
    </source>
</evidence>
<feature type="domain" description="DUF7059" evidence="6">
    <location>
        <begin position="14"/>
        <end position="104"/>
    </location>
</feature>
<dbReference type="GO" id="GO:0003676">
    <property type="term" value="F:nucleic acid binding"/>
    <property type="evidence" value="ECO:0007669"/>
    <property type="project" value="InterPro"/>
</dbReference>
<dbReference type="RefSeq" id="WP_136421355.1">
    <property type="nucleotide sequence ID" value="NZ_SSSN01000002.1"/>
</dbReference>
<dbReference type="InterPro" id="IPR055487">
    <property type="entry name" value="DUF7059"/>
</dbReference>
<evidence type="ECO:0000259" key="5">
    <source>
        <dbReference type="Pfam" id="PF05175"/>
    </source>
</evidence>
<dbReference type="Proteomes" id="UP000307380">
    <property type="component" value="Unassembled WGS sequence"/>
</dbReference>
<dbReference type="InterPro" id="IPR029063">
    <property type="entry name" value="SAM-dependent_MTases_sf"/>
</dbReference>
<reference evidence="7 8" key="1">
    <citation type="submission" date="2019-04" db="EMBL/GenBank/DDBJ databases">
        <authorList>
            <person name="Jiang L."/>
        </authorList>
    </citation>
    <scope>NUCLEOTIDE SEQUENCE [LARGE SCALE GENOMIC DNA]</scope>
    <source>
        <strain evidence="7 8">YIM 131861</strain>
    </source>
</reference>
<dbReference type="AlphaFoldDB" id="A0A4S4G0V5"/>
<dbReference type="GO" id="GO:0035657">
    <property type="term" value="C:eRF1 methyltransferase complex"/>
    <property type="evidence" value="ECO:0007669"/>
    <property type="project" value="TreeGrafter"/>
</dbReference>
<evidence type="ECO:0000313" key="8">
    <source>
        <dbReference type="Proteomes" id="UP000307380"/>
    </source>
</evidence>
<feature type="domain" description="Methyltransferase small" evidence="5">
    <location>
        <begin position="155"/>
        <end position="236"/>
    </location>
</feature>
<dbReference type="InterPro" id="IPR007848">
    <property type="entry name" value="Small_mtfrase_dom"/>
</dbReference>
<dbReference type="OrthoDB" id="129465at2"/>
<keyword evidence="4" id="KW-0949">S-adenosyl-L-methionine</keyword>
<evidence type="ECO:0000256" key="3">
    <source>
        <dbReference type="ARBA" id="ARBA00022679"/>
    </source>
</evidence>
<keyword evidence="8" id="KW-1185">Reference proteome</keyword>
<comment type="similarity">
    <text evidence="1">Belongs to the eukaryotic/archaeal PrmC-related family.</text>
</comment>
<dbReference type="InterPro" id="IPR052190">
    <property type="entry name" value="Euk-Arch_PrmC-MTase"/>
</dbReference>
<organism evidence="7 8">
    <name type="scientific">Orlajensenia flava</name>
    <dbReference type="NCBI Taxonomy" id="2565934"/>
    <lineage>
        <taxon>Bacteria</taxon>
        <taxon>Bacillati</taxon>
        <taxon>Actinomycetota</taxon>
        <taxon>Actinomycetes</taxon>
        <taxon>Micrococcales</taxon>
        <taxon>Microbacteriaceae</taxon>
        <taxon>Orlajensenia</taxon>
    </lineage>
</organism>
<dbReference type="Pfam" id="PF23186">
    <property type="entry name" value="DUF7059"/>
    <property type="match status" value="1"/>
</dbReference>
<dbReference type="PROSITE" id="PS00092">
    <property type="entry name" value="N6_MTASE"/>
    <property type="match status" value="1"/>
</dbReference>
<protein>
    <submittedName>
        <fullName evidence="7">Methyltransferase domain-containing protein</fullName>
    </submittedName>
</protein>
<name>A0A4S4G0V5_9MICO</name>
<dbReference type="GO" id="GO:0008276">
    <property type="term" value="F:protein methyltransferase activity"/>
    <property type="evidence" value="ECO:0007669"/>
    <property type="project" value="TreeGrafter"/>
</dbReference>
<dbReference type="CDD" id="cd02440">
    <property type="entry name" value="AdoMet_MTases"/>
    <property type="match status" value="1"/>
</dbReference>
<keyword evidence="3 7" id="KW-0808">Transferase</keyword>
<dbReference type="GO" id="GO:0032259">
    <property type="term" value="P:methylation"/>
    <property type="evidence" value="ECO:0007669"/>
    <property type="project" value="UniProtKB-KW"/>
</dbReference>
<accession>A0A4S4G0V5</accession>
<dbReference type="PANTHER" id="PTHR45875">
    <property type="entry name" value="METHYLTRANSFERASE N6AMT1"/>
    <property type="match status" value="1"/>
</dbReference>
<evidence type="ECO:0000256" key="2">
    <source>
        <dbReference type="ARBA" id="ARBA00022603"/>
    </source>
</evidence>
<dbReference type="GO" id="GO:0008170">
    <property type="term" value="F:N-methyltransferase activity"/>
    <property type="evidence" value="ECO:0007669"/>
    <property type="project" value="UniProtKB-ARBA"/>
</dbReference>
<evidence type="ECO:0000256" key="1">
    <source>
        <dbReference type="ARBA" id="ARBA00006149"/>
    </source>
</evidence>
<gene>
    <name evidence="7" type="ORF">E6C70_00890</name>
</gene>
<evidence type="ECO:0000313" key="7">
    <source>
        <dbReference type="EMBL" id="THG36132.1"/>
    </source>
</evidence>
<dbReference type="InterPro" id="IPR002052">
    <property type="entry name" value="DNA_methylase_N6_adenine_CS"/>
</dbReference>
<dbReference type="SUPFAM" id="SSF53335">
    <property type="entry name" value="S-adenosyl-L-methionine-dependent methyltransferases"/>
    <property type="match status" value="1"/>
</dbReference>
<evidence type="ECO:0000256" key="4">
    <source>
        <dbReference type="ARBA" id="ARBA00022691"/>
    </source>
</evidence>
<sequence length="513" mass="53727">MRPVSALRDDLLHAGYTVAALNSLWGPDAASALHRASVVPARRAIDDLRGRLHTLPAVAVLAECFLLGSAVSRADLDRALPTLTAAGAQALGLVASDGDGSYRAALDLRPYAFSDAAGDGEWWIVSDLGELATGEPLREDHVLGIGGASTTLSGLQFHSPAGRVLDLGTGSGIQAMHARRSAGTVIATDISDRALELAAFNAELNAIERIELRAGSLFEPVSGERFDRIVSNPPFVITPRLPGVPAYEYRDGGLVGDALVESVLRGIASHLEPGGTAQLLGNWEYRTDAAGAELSGLGRVEGWLDETGLDYWVVERDTQTPSEYAETWIRDGGTRPGPAFDTLVEAWLDDFAARGVQGVGFGYVVLRAPAGGASVSLRRAEQQHGPLGEGEPNGIGAHLERCLAAHDAIVGLDDSALGELRLRVAGDVTEERHYWPGQDDPAVIRLRQGGGFARVIDPGTALAALVGASDGELSVDAIIGALADLLDADAGALRAELLPAVRELVTIGVLELG</sequence>
<proteinExistence type="inferred from homology"/>
<dbReference type="EMBL" id="SSSN01000002">
    <property type="protein sequence ID" value="THG36132.1"/>
    <property type="molecule type" value="Genomic_DNA"/>
</dbReference>
<dbReference type="PANTHER" id="PTHR45875:SF1">
    <property type="entry name" value="METHYLTRANSFERASE N6AMT1"/>
    <property type="match status" value="1"/>
</dbReference>
<keyword evidence="2 7" id="KW-0489">Methyltransferase</keyword>
<dbReference type="Gene3D" id="3.40.50.150">
    <property type="entry name" value="Vaccinia Virus protein VP39"/>
    <property type="match status" value="1"/>
</dbReference>
<dbReference type="Pfam" id="PF05175">
    <property type="entry name" value="MTS"/>
    <property type="match status" value="1"/>
</dbReference>
<comment type="caution">
    <text evidence="7">The sequence shown here is derived from an EMBL/GenBank/DDBJ whole genome shotgun (WGS) entry which is preliminary data.</text>
</comment>
<dbReference type="GO" id="GO:0008757">
    <property type="term" value="F:S-adenosylmethionine-dependent methyltransferase activity"/>
    <property type="evidence" value="ECO:0007669"/>
    <property type="project" value="TreeGrafter"/>
</dbReference>